<evidence type="ECO:0000313" key="10">
    <source>
        <dbReference type="Proteomes" id="UP000254664"/>
    </source>
</evidence>
<dbReference type="Proteomes" id="UP000254664">
    <property type="component" value="Unassembled WGS sequence"/>
</dbReference>
<dbReference type="GO" id="GO:0008728">
    <property type="term" value="F:GTP diphosphokinase activity"/>
    <property type="evidence" value="ECO:0007669"/>
    <property type="project" value="UniProtKB-EC"/>
</dbReference>
<dbReference type="InterPro" id="IPR052366">
    <property type="entry name" value="GTP_Pyrophosphokinase"/>
</dbReference>
<keyword evidence="6" id="KW-0418">Kinase</keyword>
<dbReference type="GO" id="GO:0015970">
    <property type="term" value="P:guanosine tetraphosphate biosynthetic process"/>
    <property type="evidence" value="ECO:0007669"/>
    <property type="project" value="UniProtKB-UniPathway"/>
</dbReference>
<dbReference type="AlphaFoldDB" id="A0A381J7Q5"/>
<evidence type="ECO:0000256" key="4">
    <source>
        <dbReference type="ARBA" id="ARBA00022679"/>
    </source>
</evidence>
<dbReference type="OrthoDB" id="9789634at2"/>
<comment type="pathway">
    <text evidence="1">Purine metabolism; ppGpp biosynthesis; ppGpp from GTP: step 1/2.</text>
</comment>
<dbReference type="GO" id="GO:0005524">
    <property type="term" value="F:ATP binding"/>
    <property type="evidence" value="ECO:0007669"/>
    <property type="project" value="UniProtKB-KW"/>
</dbReference>
<protein>
    <submittedName>
        <fullName evidence="9">RelA/spoT family protein</fullName>
        <ecNumber evidence="9">2.7.6.5</ecNumber>
    </submittedName>
</protein>
<dbReference type="InterPro" id="IPR007685">
    <property type="entry name" value="RelA_SpoT"/>
</dbReference>
<dbReference type="PANTHER" id="PTHR47837">
    <property type="entry name" value="GTP PYROPHOSPHOKINASE YJBM"/>
    <property type="match status" value="1"/>
</dbReference>
<dbReference type="EMBL" id="UFWZ01000001">
    <property type="protein sequence ID" value="SUY46321.1"/>
    <property type="molecule type" value="Genomic_DNA"/>
</dbReference>
<comment type="subunit">
    <text evidence="3">Homotetramer.</text>
</comment>
<evidence type="ECO:0000256" key="7">
    <source>
        <dbReference type="ARBA" id="ARBA00022840"/>
    </source>
</evidence>
<keyword evidence="5" id="KW-0547">Nucleotide-binding</keyword>
<dbReference type="FunFam" id="3.30.460.10:FF:000012">
    <property type="entry name" value="GTP pyrophosphokinase YjbM"/>
    <property type="match status" value="1"/>
</dbReference>
<dbReference type="CDD" id="cd05399">
    <property type="entry name" value="NT_Rel-Spo_like"/>
    <property type="match status" value="1"/>
</dbReference>
<feature type="domain" description="RelA/SpoT" evidence="8">
    <location>
        <begin position="45"/>
        <end position="166"/>
    </location>
</feature>
<comment type="similarity">
    <text evidence="2">Belongs to the RelA/SpoT family.</text>
</comment>
<dbReference type="InterPro" id="IPR043519">
    <property type="entry name" value="NT_sf"/>
</dbReference>
<evidence type="ECO:0000256" key="2">
    <source>
        <dbReference type="ARBA" id="ARBA00007476"/>
    </source>
</evidence>
<evidence type="ECO:0000256" key="3">
    <source>
        <dbReference type="ARBA" id="ARBA00011881"/>
    </source>
</evidence>
<name>A0A381J7Q5_9CLOT</name>
<proteinExistence type="inferred from homology"/>
<gene>
    <name evidence="9" type="primary">relA_1</name>
    <name evidence="9" type="ORF">NCTC9836_00704</name>
</gene>
<accession>A0A381J7Q5</accession>
<reference evidence="9 10" key="1">
    <citation type="submission" date="2018-06" db="EMBL/GenBank/DDBJ databases">
        <authorList>
            <consortium name="Pathogen Informatics"/>
            <person name="Doyle S."/>
        </authorList>
    </citation>
    <scope>NUCLEOTIDE SEQUENCE [LARGE SCALE GENOMIC DNA]</scope>
    <source>
        <strain evidence="9 10">NCTC9836</strain>
    </source>
</reference>
<dbReference type="GO" id="GO:0016301">
    <property type="term" value="F:kinase activity"/>
    <property type="evidence" value="ECO:0007669"/>
    <property type="project" value="UniProtKB-KW"/>
</dbReference>
<organism evidence="9 10">
    <name type="scientific">Clostridium putrefaciens</name>
    <dbReference type="NCBI Taxonomy" id="99675"/>
    <lineage>
        <taxon>Bacteria</taxon>
        <taxon>Bacillati</taxon>
        <taxon>Bacillota</taxon>
        <taxon>Clostridia</taxon>
        <taxon>Eubacteriales</taxon>
        <taxon>Clostridiaceae</taxon>
        <taxon>Clostridium</taxon>
    </lineage>
</organism>
<dbReference type="RefSeq" id="WP_115640494.1">
    <property type="nucleotide sequence ID" value="NZ_UFWZ01000001.1"/>
</dbReference>
<dbReference type="Gene3D" id="3.30.460.10">
    <property type="entry name" value="Beta Polymerase, domain 2"/>
    <property type="match status" value="1"/>
</dbReference>
<evidence type="ECO:0000256" key="6">
    <source>
        <dbReference type="ARBA" id="ARBA00022777"/>
    </source>
</evidence>
<keyword evidence="7" id="KW-0067">ATP-binding</keyword>
<dbReference type="Pfam" id="PF04607">
    <property type="entry name" value="RelA_SpoT"/>
    <property type="match status" value="1"/>
</dbReference>
<keyword evidence="4 9" id="KW-0808">Transferase</keyword>
<sequence>MAIKEWKSFLTPYEQAVEELKVKFRSIRKEYRRKNEYSPVEFVTGRVKEISSILEKASKFDIPLDRLQYEIEDIAGIRVMCQFVDDIEKVVELIRERKDMQIMYEKDYVANVKESGYRSYHIIIKYPVNMAEGQKDILAEFQIRTLAMNFWATVEHSLNYKYKQEIPYEIKGKLKNAADSAFKLDEQMLEIKDEIKDAQKLFEVKSDIISNIMNNILSLVYIGKIAESSRYQIQLNKLIEEGEVWELNNLLFSIKRDVEKFKD</sequence>
<dbReference type="Gene3D" id="1.10.287.860">
    <property type="entry name" value="Nucleotidyltransferase"/>
    <property type="match status" value="1"/>
</dbReference>
<evidence type="ECO:0000256" key="5">
    <source>
        <dbReference type="ARBA" id="ARBA00022741"/>
    </source>
</evidence>
<dbReference type="SUPFAM" id="SSF81301">
    <property type="entry name" value="Nucleotidyltransferase"/>
    <property type="match status" value="1"/>
</dbReference>
<dbReference type="SMART" id="SM00954">
    <property type="entry name" value="RelA_SpoT"/>
    <property type="match status" value="1"/>
</dbReference>
<dbReference type="PANTHER" id="PTHR47837:SF2">
    <property type="entry name" value="GTP PYROPHOSPHOKINASE YWAC"/>
    <property type="match status" value="1"/>
</dbReference>
<dbReference type="EC" id="2.7.6.5" evidence="9"/>
<evidence type="ECO:0000313" key="9">
    <source>
        <dbReference type="EMBL" id="SUY46321.1"/>
    </source>
</evidence>
<dbReference type="UniPathway" id="UPA00908">
    <property type="reaction ID" value="UER00884"/>
</dbReference>
<keyword evidence="10" id="KW-1185">Reference proteome</keyword>
<evidence type="ECO:0000256" key="1">
    <source>
        <dbReference type="ARBA" id="ARBA00004976"/>
    </source>
</evidence>
<evidence type="ECO:0000259" key="8">
    <source>
        <dbReference type="SMART" id="SM00954"/>
    </source>
</evidence>